<dbReference type="Pfam" id="PF00534">
    <property type="entry name" value="Glycos_transf_1"/>
    <property type="match status" value="1"/>
</dbReference>
<evidence type="ECO:0000259" key="1">
    <source>
        <dbReference type="Pfam" id="PF00534"/>
    </source>
</evidence>
<organism evidence="3 4">
    <name type="scientific">Psychrosphaera ytuae</name>
    <dbReference type="NCBI Taxonomy" id="2820710"/>
    <lineage>
        <taxon>Bacteria</taxon>
        <taxon>Pseudomonadati</taxon>
        <taxon>Pseudomonadota</taxon>
        <taxon>Gammaproteobacteria</taxon>
        <taxon>Alteromonadales</taxon>
        <taxon>Pseudoalteromonadaceae</taxon>
        <taxon>Psychrosphaera</taxon>
    </lineage>
</organism>
<protein>
    <submittedName>
        <fullName evidence="3">Glycosyltransferase</fullName>
    </submittedName>
</protein>
<accession>A0A975D8Z5</accession>
<dbReference type="PANTHER" id="PTHR12526">
    <property type="entry name" value="GLYCOSYLTRANSFERASE"/>
    <property type="match status" value="1"/>
</dbReference>
<dbReference type="InterPro" id="IPR028098">
    <property type="entry name" value="Glyco_trans_4-like_N"/>
</dbReference>
<keyword evidence="4" id="KW-1185">Reference proteome</keyword>
<feature type="domain" description="Glycosyltransferase subfamily 4-like N-terminal" evidence="2">
    <location>
        <begin position="16"/>
        <end position="186"/>
    </location>
</feature>
<gene>
    <name evidence="3" type="ORF">J1N51_07910</name>
</gene>
<dbReference type="AlphaFoldDB" id="A0A975D8Z5"/>
<dbReference type="SUPFAM" id="SSF53756">
    <property type="entry name" value="UDP-Glycosyltransferase/glycogen phosphorylase"/>
    <property type="match status" value="1"/>
</dbReference>
<evidence type="ECO:0000259" key="2">
    <source>
        <dbReference type="Pfam" id="PF13439"/>
    </source>
</evidence>
<evidence type="ECO:0000313" key="3">
    <source>
        <dbReference type="EMBL" id="QTH62707.1"/>
    </source>
</evidence>
<dbReference type="Proteomes" id="UP000682739">
    <property type="component" value="Chromosome"/>
</dbReference>
<dbReference type="Pfam" id="PF13439">
    <property type="entry name" value="Glyco_transf_4"/>
    <property type="match status" value="1"/>
</dbReference>
<dbReference type="RefSeq" id="WP_208830120.1">
    <property type="nucleotide sequence ID" value="NZ_CP072110.1"/>
</dbReference>
<evidence type="ECO:0000313" key="4">
    <source>
        <dbReference type="Proteomes" id="UP000682739"/>
    </source>
</evidence>
<dbReference type="CDD" id="cd03811">
    <property type="entry name" value="GT4_GT28_WabH-like"/>
    <property type="match status" value="1"/>
</dbReference>
<dbReference type="GO" id="GO:1901135">
    <property type="term" value="P:carbohydrate derivative metabolic process"/>
    <property type="evidence" value="ECO:0007669"/>
    <property type="project" value="UniProtKB-ARBA"/>
</dbReference>
<dbReference type="GO" id="GO:0016757">
    <property type="term" value="F:glycosyltransferase activity"/>
    <property type="evidence" value="ECO:0007669"/>
    <property type="project" value="InterPro"/>
</dbReference>
<dbReference type="EMBL" id="CP072110">
    <property type="protein sequence ID" value="QTH62707.1"/>
    <property type="molecule type" value="Genomic_DNA"/>
</dbReference>
<dbReference type="KEGG" id="psym:J1N51_07910"/>
<dbReference type="Gene3D" id="3.40.50.2000">
    <property type="entry name" value="Glycogen Phosphorylase B"/>
    <property type="match status" value="2"/>
</dbReference>
<dbReference type="PANTHER" id="PTHR12526:SF638">
    <property type="entry name" value="SPORE COAT PROTEIN SA"/>
    <property type="match status" value="1"/>
</dbReference>
<feature type="domain" description="Glycosyl transferase family 1" evidence="1">
    <location>
        <begin position="201"/>
        <end position="338"/>
    </location>
</feature>
<name>A0A975D8Z5_9GAMM</name>
<sequence length="363" mass="40856">MDSSNIAIYLDTLGGGGAERIMLDLSKEMTQRGHRVHFFILEDVVDYELPSGIVVHTFPSSDSRAKLTNLFNIKSTARTLTEQVKSVEADIGRFDLHLVNLDSSNLVISHCQFDNTYHVVHNSLHQEIKRASRINPVRYWRTLREKRALHDKHLIAVSNGVKDELLSGKFITPKSVTTIYNPCDFEAISDLAAQPNDQIPSTPYLIHVGRVVRQKRHDILFQALQQVPDIPLVLLCKNVKKVRKIAKKYGVEDRVITPAFQSNPYNWIKNAKLMVFSSDFEGLGMVLIESLICGTPVVSTDCDFGPREILRGELSQYLAKTQDPTDLATKINTALQTNIDLSTVPIMSEVKLSKVTDQYLSLI</sequence>
<reference evidence="3" key="1">
    <citation type="submission" date="2021-03" db="EMBL/GenBank/DDBJ databases">
        <title>Description of Psychrosphaera ytuae sp. nov. isolated from deep sea sediment of South China Sea.</title>
        <authorList>
            <person name="Zhang J."/>
            <person name="Xu X.-D."/>
        </authorList>
    </citation>
    <scope>NUCLEOTIDE SEQUENCE</scope>
    <source>
        <strain evidence="3">MTZ26</strain>
    </source>
</reference>
<proteinExistence type="predicted"/>
<dbReference type="InterPro" id="IPR001296">
    <property type="entry name" value="Glyco_trans_1"/>
</dbReference>